<feature type="compositionally biased region" description="Basic residues" evidence="2">
    <location>
        <begin position="134"/>
        <end position="147"/>
    </location>
</feature>
<protein>
    <recommendedName>
        <fullName evidence="3">Ribosomal RNA-processing protein 7 C-terminal domain-containing protein</fullName>
    </recommendedName>
</protein>
<dbReference type="PANTHER" id="PTHR13191">
    <property type="entry name" value="RIBOSOMAL RNA PROCESSING PROTEIN 7-RELATED"/>
    <property type="match status" value="1"/>
</dbReference>
<dbReference type="GO" id="GO:0000028">
    <property type="term" value="P:ribosomal small subunit assembly"/>
    <property type="evidence" value="ECO:0007669"/>
    <property type="project" value="TreeGrafter"/>
</dbReference>
<dbReference type="OMA" id="WGYVSEN"/>
<dbReference type="AlphaFoldDB" id="K0S9H6"/>
<feature type="compositionally biased region" description="Polar residues" evidence="2">
    <location>
        <begin position="116"/>
        <end position="126"/>
    </location>
</feature>
<evidence type="ECO:0000259" key="3">
    <source>
        <dbReference type="Pfam" id="PF12923"/>
    </source>
</evidence>
<feature type="compositionally biased region" description="Basic and acidic residues" evidence="2">
    <location>
        <begin position="15"/>
        <end position="40"/>
    </location>
</feature>
<dbReference type="Pfam" id="PF12923">
    <property type="entry name" value="RRP7"/>
    <property type="match status" value="1"/>
</dbReference>
<dbReference type="OrthoDB" id="5390at2759"/>
<comment type="caution">
    <text evidence="4">The sequence shown here is derived from an EMBL/GenBank/DDBJ whole genome shotgun (WGS) entry which is preliminary data.</text>
</comment>
<proteinExistence type="inferred from homology"/>
<organism evidence="4 5">
    <name type="scientific">Thalassiosira oceanica</name>
    <name type="common">Marine diatom</name>
    <dbReference type="NCBI Taxonomy" id="159749"/>
    <lineage>
        <taxon>Eukaryota</taxon>
        <taxon>Sar</taxon>
        <taxon>Stramenopiles</taxon>
        <taxon>Ochrophyta</taxon>
        <taxon>Bacillariophyta</taxon>
        <taxon>Coscinodiscophyceae</taxon>
        <taxon>Thalassiosirophycidae</taxon>
        <taxon>Thalassiosirales</taxon>
        <taxon>Thalassiosiraceae</taxon>
        <taxon>Thalassiosira</taxon>
    </lineage>
</organism>
<dbReference type="Proteomes" id="UP000266841">
    <property type="component" value="Unassembled WGS sequence"/>
</dbReference>
<keyword evidence="5" id="KW-1185">Reference proteome</keyword>
<feature type="region of interest" description="Disordered" evidence="2">
    <location>
        <begin position="90"/>
        <end position="151"/>
    </location>
</feature>
<feature type="compositionally biased region" description="Acidic residues" evidence="2">
    <location>
        <begin position="41"/>
        <end position="52"/>
    </location>
</feature>
<dbReference type="InterPro" id="IPR024326">
    <property type="entry name" value="RRP7_C"/>
</dbReference>
<feature type="domain" description="Ribosomal RNA-processing protein 7 C-terminal" evidence="3">
    <location>
        <begin position="73"/>
        <end position="197"/>
    </location>
</feature>
<comment type="similarity">
    <text evidence="1">Belongs to the RRP7 family.</text>
</comment>
<accession>K0S9H6</accession>
<feature type="region of interest" description="Disordered" evidence="2">
    <location>
        <begin position="1"/>
        <end position="59"/>
    </location>
</feature>
<reference evidence="4 5" key="1">
    <citation type="journal article" date="2012" name="Genome Biol.">
        <title>Genome and low-iron response of an oceanic diatom adapted to chronic iron limitation.</title>
        <authorList>
            <person name="Lommer M."/>
            <person name="Specht M."/>
            <person name="Roy A.S."/>
            <person name="Kraemer L."/>
            <person name="Andreson R."/>
            <person name="Gutowska M.A."/>
            <person name="Wolf J."/>
            <person name="Bergner S.V."/>
            <person name="Schilhabel M.B."/>
            <person name="Klostermeier U.C."/>
            <person name="Beiko R.G."/>
            <person name="Rosenstiel P."/>
            <person name="Hippler M."/>
            <person name="Laroche J."/>
        </authorList>
    </citation>
    <scope>NUCLEOTIDE SEQUENCE [LARGE SCALE GENOMIC DNA]</scope>
    <source>
        <strain evidence="4 5">CCMP1005</strain>
    </source>
</reference>
<dbReference type="GO" id="GO:0032545">
    <property type="term" value="C:CURI complex"/>
    <property type="evidence" value="ECO:0007669"/>
    <property type="project" value="TreeGrafter"/>
</dbReference>
<sequence>NKSENRLHSICLGSDRIEELTRQTDRLQRQSDEVERKSDDDEHDEAAGEDGGDMLTGVRAIAQEARVRAYRHMPRSELMEMCNSAMEAFEHEEVETERRARMAAEQPDDDGFITVAQGTPSFGTTNDLEEDKHARRRAGKRNRKRKAGGSGADELQDFYRFQLKETRRKEVNDLKSMFEKDLAKVRKMKEERLYRPF</sequence>
<name>K0S9H6_THAOC</name>
<dbReference type="GO" id="GO:0034456">
    <property type="term" value="C:UTP-C complex"/>
    <property type="evidence" value="ECO:0007669"/>
    <property type="project" value="TreeGrafter"/>
</dbReference>
<dbReference type="InterPro" id="IPR040446">
    <property type="entry name" value="RRP7"/>
</dbReference>
<gene>
    <name evidence="4" type="ORF">THAOC_17912</name>
</gene>
<evidence type="ECO:0000313" key="4">
    <source>
        <dbReference type="EMBL" id="EJK61574.1"/>
    </source>
</evidence>
<dbReference type="PANTHER" id="PTHR13191:SF0">
    <property type="entry name" value="RIBOSOMAL RNA-PROCESSING PROTEIN 7 HOMOLOG A-RELATED"/>
    <property type="match status" value="1"/>
</dbReference>
<evidence type="ECO:0000256" key="2">
    <source>
        <dbReference type="SAM" id="MobiDB-lite"/>
    </source>
</evidence>
<dbReference type="eggNOG" id="KOG4008">
    <property type="taxonomic scope" value="Eukaryota"/>
</dbReference>
<evidence type="ECO:0000313" key="5">
    <source>
        <dbReference type="Proteomes" id="UP000266841"/>
    </source>
</evidence>
<dbReference type="GO" id="GO:0006364">
    <property type="term" value="P:rRNA processing"/>
    <property type="evidence" value="ECO:0007669"/>
    <property type="project" value="TreeGrafter"/>
</dbReference>
<feature type="non-terminal residue" evidence="4">
    <location>
        <position position="1"/>
    </location>
</feature>
<dbReference type="EMBL" id="AGNL01019798">
    <property type="protein sequence ID" value="EJK61574.1"/>
    <property type="molecule type" value="Genomic_DNA"/>
</dbReference>
<evidence type="ECO:0000256" key="1">
    <source>
        <dbReference type="ARBA" id="ARBA00006110"/>
    </source>
</evidence>
<feature type="compositionally biased region" description="Basic and acidic residues" evidence="2">
    <location>
        <begin position="90"/>
        <end position="102"/>
    </location>
</feature>
<dbReference type="Gene3D" id="6.10.250.1770">
    <property type="match status" value="1"/>
</dbReference>